<dbReference type="InterPro" id="IPR011330">
    <property type="entry name" value="Glyco_hydro/deAcase_b/a-brl"/>
</dbReference>
<keyword evidence="2" id="KW-0479">Metal-binding</keyword>
<evidence type="ECO:0000256" key="4">
    <source>
        <dbReference type="ARBA" id="ARBA00022842"/>
    </source>
</evidence>
<dbReference type="AlphaFoldDB" id="A0A0P7XV03"/>
<gene>
    <name evidence="7" type="ORF">GA0071312_3009</name>
    <name evidence="6" type="ORF">HLUCCO17_06680</name>
</gene>
<dbReference type="InterPro" id="IPR006879">
    <property type="entry name" value="YdjC-like"/>
</dbReference>
<evidence type="ECO:0000256" key="2">
    <source>
        <dbReference type="ARBA" id="ARBA00022723"/>
    </source>
</evidence>
<keyword evidence="5" id="KW-0119">Carbohydrate metabolism</keyword>
<evidence type="ECO:0000256" key="3">
    <source>
        <dbReference type="ARBA" id="ARBA00022801"/>
    </source>
</evidence>
<name>A0A0P7XV03_9HYPH</name>
<comment type="cofactor">
    <cofactor evidence="1">
        <name>Mg(2+)</name>
        <dbReference type="ChEBI" id="CHEBI:18420"/>
    </cofactor>
</comment>
<dbReference type="SUPFAM" id="SSF88713">
    <property type="entry name" value="Glycoside hydrolase/deacetylase"/>
    <property type="match status" value="1"/>
</dbReference>
<evidence type="ECO:0000313" key="6">
    <source>
        <dbReference type="EMBL" id="KPQ11315.1"/>
    </source>
</evidence>
<evidence type="ECO:0000313" key="9">
    <source>
        <dbReference type="Proteomes" id="UP000182800"/>
    </source>
</evidence>
<organism evidence="6 8">
    <name type="scientific">Saliniramus fredricksonii</name>
    <dbReference type="NCBI Taxonomy" id="1653334"/>
    <lineage>
        <taxon>Bacteria</taxon>
        <taxon>Pseudomonadati</taxon>
        <taxon>Pseudomonadota</taxon>
        <taxon>Alphaproteobacteria</taxon>
        <taxon>Hyphomicrobiales</taxon>
        <taxon>Salinarimonadaceae</taxon>
        <taxon>Saliniramus</taxon>
    </lineage>
</organism>
<evidence type="ECO:0000313" key="8">
    <source>
        <dbReference type="Proteomes" id="UP000050497"/>
    </source>
</evidence>
<comment type="caution">
    <text evidence="6">The sequence shown here is derived from an EMBL/GenBank/DDBJ whole genome shotgun (WGS) entry which is preliminary data.</text>
</comment>
<dbReference type="Proteomes" id="UP000182800">
    <property type="component" value="Unassembled WGS sequence"/>
</dbReference>
<dbReference type="EMBL" id="LJSX01000008">
    <property type="protein sequence ID" value="KPQ11315.1"/>
    <property type="molecule type" value="Genomic_DNA"/>
</dbReference>
<dbReference type="GO" id="GO:0016787">
    <property type="term" value="F:hydrolase activity"/>
    <property type="evidence" value="ECO:0007669"/>
    <property type="project" value="UniProtKB-KW"/>
</dbReference>
<accession>A0A0P7XV03</accession>
<evidence type="ECO:0000256" key="5">
    <source>
        <dbReference type="ARBA" id="ARBA00023277"/>
    </source>
</evidence>
<evidence type="ECO:0000256" key="1">
    <source>
        <dbReference type="ARBA" id="ARBA00001946"/>
    </source>
</evidence>
<keyword evidence="9" id="KW-1185">Reference proteome</keyword>
<proteinExistence type="predicted"/>
<sequence length="268" mass="29592">MASASPTRLIICAHEFGLSAGICHAILDLIDMRRVSAVAVLATGTQWRVQGPALMAQHDAAGIGLMLEPGCARSPLAAVSYLLRTPRAELARDFARQIAAFHDVAGRAPDFITGRFGFHSWPMGRGALFLALERLQIAGLWLCDPTERAGAIMRRGRAKWQAGAASALATGFRHQASRRGYPVNRGFSGFVQNTKTYPVWHDFERFCQYPGPAPMVTCRPGYPDDAHAPDDPLADRRMRELMYLSSTRFADMLDLLTLRLVRDPRETI</sequence>
<dbReference type="RefSeq" id="WP_074445605.1">
    <property type="nucleotide sequence ID" value="NZ_FMBM01000002.1"/>
</dbReference>
<protein>
    <submittedName>
        <fullName evidence="6">Uncharacterized protein</fullName>
    </submittedName>
</protein>
<reference evidence="7 9" key="2">
    <citation type="submission" date="2016-08" db="EMBL/GenBank/DDBJ databases">
        <authorList>
            <person name="Varghese N."/>
            <person name="Submissions Spin"/>
        </authorList>
    </citation>
    <scope>NUCLEOTIDE SEQUENCE [LARGE SCALE GENOMIC DNA]</scope>
    <source>
        <strain evidence="7 9">HL-109</strain>
    </source>
</reference>
<evidence type="ECO:0000313" key="7">
    <source>
        <dbReference type="EMBL" id="SCC82035.1"/>
    </source>
</evidence>
<keyword evidence="4" id="KW-0460">Magnesium</keyword>
<dbReference type="GO" id="GO:0046872">
    <property type="term" value="F:metal ion binding"/>
    <property type="evidence" value="ECO:0007669"/>
    <property type="project" value="UniProtKB-KW"/>
</dbReference>
<dbReference type="Proteomes" id="UP000050497">
    <property type="component" value="Unassembled WGS sequence"/>
</dbReference>
<dbReference type="GO" id="GO:0005975">
    <property type="term" value="P:carbohydrate metabolic process"/>
    <property type="evidence" value="ECO:0007669"/>
    <property type="project" value="InterPro"/>
</dbReference>
<dbReference type="STRING" id="1653334.GA0071312_3009"/>
<keyword evidence="3" id="KW-0378">Hydrolase</keyword>
<dbReference type="Pfam" id="PF04794">
    <property type="entry name" value="YdjC"/>
    <property type="match status" value="1"/>
</dbReference>
<reference evidence="6 8" key="1">
    <citation type="submission" date="2015-09" db="EMBL/GenBank/DDBJ databases">
        <title>Identification and resolution of microdiversity through metagenomic sequencing of parallel consortia.</title>
        <authorList>
            <person name="Nelson W.C."/>
            <person name="Romine M.F."/>
            <person name="Lindemann S.R."/>
        </authorList>
    </citation>
    <scope>NUCLEOTIDE SEQUENCE [LARGE SCALE GENOMIC DNA]</scope>
    <source>
        <strain evidence="6">HL-109</strain>
    </source>
</reference>
<dbReference type="Gene3D" id="3.20.20.370">
    <property type="entry name" value="Glycoside hydrolase/deacetylase"/>
    <property type="match status" value="1"/>
</dbReference>
<dbReference type="EMBL" id="FMBM01000002">
    <property type="protein sequence ID" value="SCC82035.1"/>
    <property type="molecule type" value="Genomic_DNA"/>
</dbReference>